<gene>
    <name evidence="5" type="primary">spoIVA</name>
    <name evidence="5" type="ORF">KQI75_09665</name>
</gene>
<sequence>MERQKLYEDISRRTGGTIYIGVVGPVRAGKSTLIKRFMETLVLPGIDNVYRRERAKDELPQSGSGRTIMTAEPKFVPEEAAEIALDDDGTCKIRLVDCVGYLIDGALGQTEEDTPRMVSTPWSDTPIPMAQAAELGTRKVIADHSTIGLVVTTDGTVTDFPREAYLDAEDRVIRELKSLHKPFLVLVNSMQPQGAEAQHICQQISDSYDVTAIAADCMNIDAEEMGAVLKAVLYEFPVREVGIVLPPWVNTLPAGHRVKESVYDGIRTQAQRIGRMRDMKACAQALAQTDYVSDAQVVSMELGTGSVQLEMRIPQEIFYQIAGEQSGLPIRGEADLIPLLTKLAAIQKEYQRFDGALQQVQQTGYGIVMPTIDELKLDEPEIVRQGGRYGVRLTASAPSIHMIRADIQTEVSPIVGSEKQSADLVAYLMSEFNGEPERIWQTNIFGKSLNELVSEGMNTKLARMPEDARSKLQETLERIINEGSGGLICIIL</sequence>
<dbReference type="EC" id="3.6.1.-" evidence="1"/>
<keyword evidence="6" id="KW-1185">Reference proteome</keyword>
<dbReference type="InterPro" id="IPR046841">
    <property type="entry name" value="SpoIVA_middle"/>
</dbReference>
<keyword evidence="1" id="KW-0378">Hydrolase</keyword>
<evidence type="ECO:0000259" key="4">
    <source>
        <dbReference type="Pfam" id="PF20439"/>
    </source>
</evidence>
<keyword evidence="1" id="KW-0547">Nucleotide-binding</keyword>
<comment type="catalytic activity">
    <reaction evidence="1">
        <text>ATP + H2O = ADP + phosphate + H(+)</text>
        <dbReference type="Rhea" id="RHEA:13065"/>
        <dbReference type="ChEBI" id="CHEBI:15377"/>
        <dbReference type="ChEBI" id="CHEBI:15378"/>
        <dbReference type="ChEBI" id="CHEBI:30616"/>
        <dbReference type="ChEBI" id="CHEBI:43474"/>
        <dbReference type="ChEBI" id="CHEBI:456216"/>
    </reaction>
</comment>
<accession>A0ABS6ET61</accession>
<comment type="function">
    <text evidence="1">ATPase. Has a role at an early stage in the morphogenesis of the spore coat.</text>
</comment>
<evidence type="ECO:0000259" key="2">
    <source>
        <dbReference type="Pfam" id="PF09547"/>
    </source>
</evidence>
<organism evidence="5 6">
    <name type="scientific">Butyricicoccus intestinisimiae</name>
    <dbReference type="NCBI Taxonomy" id="2841509"/>
    <lineage>
        <taxon>Bacteria</taxon>
        <taxon>Bacillati</taxon>
        <taxon>Bacillota</taxon>
        <taxon>Clostridia</taxon>
        <taxon>Eubacteriales</taxon>
        <taxon>Butyricicoccaceae</taxon>
        <taxon>Butyricicoccus</taxon>
    </lineage>
</organism>
<comment type="subcellular location">
    <subcellularLocation>
        <location evidence="1">Cytoplasm</location>
    </subcellularLocation>
</comment>
<dbReference type="Pfam" id="PF20439">
    <property type="entry name" value="SpoIVA_C"/>
    <property type="match status" value="1"/>
</dbReference>
<dbReference type="RefSeq" id="WP_216470581.1">
    <property type="nucleotide sequence ID" value="NZ_JAHLQI010000005.1"/>
</dbReference>
<feature type="domain" description="Stage IV sporulation protein A ATPase" evidence="2">
    <location>
        <begin position="1"/>
        <end position="237"/>
    </location>
</feature>
<dbReference type="PIRSF" id="PIRSF007466">
    <property type="entry name" value="SpoIVA"/>
    <property type="match status" value="1"/>
</dbReference>
<evidence type="ECO:0000313" key="5">
    <source>
        <dbReference type="EMBL" id="MBU5490878.1"/>
    </source>
</evidence>
<keyword evidence="1" id="KW-0067">ATP-binding</keyword>
<dbReference type="InterPro" id="IPR046840">
    <property type="entry name" value="SpoIVA_C"/>
</dbReference>
<proteinExistence type="predicted"/>
<evidence type="ECO:0000256" key="1">
    <source>
        <dbReference type="PIRNR" id="PIRNR007466"/>
    </source>
</evidence>
<comment type="caution">
    <text evidence="5">The sequence shown here is derived from an EMBL/GenBank/DDBJ whole genome shotgun (WGS) entry which is preliminary data.</text>
</comment>
<evidence type="ECO:0000313" key="6">
    <source>
        <dbReference type="Proteomes" id="UP000783588"/>
    </source>
</evidence>
<dbReference type="EMBL" id="JAHLQI010000005">
    <property type="protein sequence ID" value="MBU5490878.1"/>
    <property type="molecule type" value="Genomic_DNA"/>
</dbReference>
<name>A0ABS6ET61_9FIRM</name>
<dbReference type="Pfam" id="PF20438">
    <property type="entry name" value="SpoIVA_middle"/>
    <property type="match status" value="1"/>
</dbReference>
<protein>
    <recommendedName>
        <fullName evidence="1">Stage IV sporulation protein A</fullName>
        <ecNumber evidence="1">3.6.1.-</ecNumber>
    </recommendedName>
    <alternativeName>
        <fullName evidence="1">Coat morphogenetic protein SpoIVA</fullName>
    </alternativeName>
</protein>
<dbReference type="InterPro" id="IPR046842">
    <property type="entry name" value="SpoIVA_ATPase"/>
</dbReference>
<dbReference type="InterPro" id="IPR014201">
    <property type="entry name" value="Spore_IV_A"/>
</dbReference>
<keyword evidence="1" id="KW-0749">Sporulation</keyword>
<evidence type="ECO:0000259" key="3">
    <source>
        <dbReference type="Pfam" id="PF20438"/>
    </source>
</evidence>
<feature type="domain" description="Sporulation stage IV protein A C-terminal" evidence="4">
    <location>
        <begin position="417"/>
        <end position="492"/>
    </location>
</feature>
<reference evidence="5 6" key="1">
    <citation type="submission" date="2021-06" db="EMBL/GenBank/DDBJ databases">
        <authorList>
            <person name="Sun Q."/>
            <person name="Li D."/>
        </authorList>
    </citation>
    <scope>NUCLEOTIDE SEQUENCE [LARGE SCALE GENOMIC DNA]</scope>
    <source>
        <strain evidence="5 6">MSJd-7</strain>
    </source>
</reference>
<keyword evidence="1" id="KW-0963">Cytoplasm</keyword>
<dbReference type="NCBIfam" id="TIGR02836">
    <property type="entry name" value="spore_IV_A"/>
    <property type="match status" value="1"/>
</dbReference>
<dbReference type="Pfam" id="PF09547">
    <property type="entry name" value="SpoIVA_ATPase"/>
    <property type="match status" value="1"/>
</dbReference>
<dbReference type="Proteomes" id="UP000783588">
    <property type="component" value="Unassembled WGS sequence"/>
</dbReference>
<feature type="domain" description="Stage IV sporulation protein A middle" evidence="3">
    <location>
        <begin position="238"/>
        <end position="416"/>
    </location>
</feature>